<gene>
    <name evidence="12" type="ORF">CHU32_26380</name>
    <name evidence="11" type="ORF">CHU33_26465</name>
</gene>
<evidence type="ECO:0000256" key="2">
    <source>
        <dbReference type="ARBA" id="ARBA00022448"/>
    </source>
</evidence>
<protein>
    <recommendedName>
        <fullName evidence="8">Permease IIC component</fullName>
    </recommendedName>
</protein>
<evidence type="ECO:0000256" key="9">
    <source>
        <dbReference type="SAM" id="Phobius"/>
    </source>
</evidence>
<feature type="domain" description="PTS EIIC type-3" evidence="10">
    <location>
        <begin position="9"/>
        <end position="438"/>
    </location>
</feature>
<keyword evidence="5 9" id="KW-0812">Transmembrane</keyword>
<comment type="function">
    <text evidence="8">The phosphoenolpyruvate-dependent sugar phosphotransferase system (PTS), a major carbohydrate active -transport system, catalyzes the phosphorylation of incoming sugar substrates concomitant with their translocation across the cell membrane.</text>
</comment>
<comment type="subcellular location">
    <subcellularLocation>
        <location evidence="1">Cell membrane</location>
        <topology evidence="1">Multi-pass membrane protein</topology>
    </subcellularLocation>
</comment>
<dbReference type="InterPro" id="IPR004796">
    <property type="entry name" value="PTS_IIC_cello"/>
</dbReference>
<dbReference type="RefSeq" id="WP_103678758.1">
    <property type="nucleotide sequence ID" value="NZ_PQGD01000038.1"/>
</dbReference>
<keyword evidence="4 8" id="KW-0762">Sugar transport</keyword>
<evidence type="ECO:0000313" key="12">
    <source>
        <dbReference type="EMBL" id="POP41670.1"/>
    </source>
</evidence>
<feature type="transmembrane region" description="Helical" evidence="9">
    <location>
        <begin position="97"/>
        <end position="118"/>
    </location>
</feature>
<dbReference type="Proteomes" id="UP000247005">
    <property type="component" value="Unassembled WGS sequence"/>
</dbReference>
<dbReference type="GO" id="GO:0008982">
    <property type="term" value="F:protein-N(PI)-phosphohistidine-sugar phosphotransferase activity"/>
    <property type="evidence" value="ECO:0007669"/>
    <property type="project" value="UniProtKB-UniRule"/>
</dbReference>
<keyword evidence="7 8" id="KW-0472">Membrane</keyword>
<dbReference type="AlphaFoldDB" id="A0A2P5GH80"/>
<feature type="transmembrane region" description="Helical" evidence="9">
    <location>
        <begin position="305"/>
        <end position="333"/>
    </location>
</feature>
<evidence type="ECO:0000256" key="3">
    <source>
        <dbReference type="ARBA" id="ARBA00022475"/>
    </source>
</evidence>
<dbReference type="EMBL" id="PQGD01000038">
    <property type="protein sequence ID" value="POP41670.1"/>
    <property type="molecule type" value="Genomic_DNA"/>
</dbReference>
<dbReference type="OrthoDB" id="5843984at2"/>
<feature type="transmembrane region" description="Helical" evidence="9">
    <location>
        <begin position="274"/>
        <end position="293"/>
    </location>
</feature>
<dbReference type="EMBL" id="PQGE01000041">
    <property type="protein sequence ID" value="POP40601.1"/>
    <property type="molecule type" value="Genomic_DNA"/>
</dbReference>
<evidence type="ECO:0000256" key="7">
    <source>
        <dbReference type="ARBA" id="ARBA00023136"/>
    </source>
</evidence>
<dbReference type="GO" id="GO:1902815">
    <property type="term" value="P:N,N'-diacetylchitobiose import"/>
    <property type="evidence" value="ECO:0007669"/>
    <property type="project" value="TreeGrafter"/>
</dbReference>
<feature type="transmembrane region" description="Helical" evidence="9">
    <location>
        <begin position="212"/>
        <end position="236"/>
    </location>
</feature>
<dbReference type="InterPro" id="IPR051088">
    <property type="entry name" value="PTS_Sugar-EIIC/EIIB"/>
</dbReference>
<evidence type="ECO:0000313" key="11">
    <source>
        <dbReference type="EMBL" id="POP40601.1"/>
    </source>
</evidence>
<sequence>MSILSLSTMQVGLTKCISKIAGNRLLLALRDTFIMTGVPLMIAGIAIMISSVFLDPNGIVFGHTGLSLGALFYGTNETWLASDMATKMVMLQHYCNYFINGTMAINAILIIVGFTFFGTRRFYPKNKEPIVCVFYAIAAFFICLPWEFTTNDVNQQVVTLSGIVNTRFIGQEGIFTGLLVSGLTIWIFNRLVEKNYTIKMPDSVPPAVARSFESLIPGSFTLLVFVVIAAVLHGWFNSSVPEILLTLLQKPTLAVASTPFFAIVAITTGPLLQWFGIHATSVWGPIFGLTWTINDNENIMGVAHHLYSTLFFNFSTVSSGGMTIAPIIAVYLFSRRMENRNTAKIALAPAIFNISEPINFGLPIILNPVMFIPYVLSWVVPFFAAVLLTNMGLLPIITHNVPWTVPPVISGILFSGQISGGLYQLGVIVVMTAIYMPFVKIANTINEKAAE</sequence>
<evidence type="ECO:0000256" key="8">
    <source>
        <dbReference type="PIRNR" id="PIRNR006351"/>
    </source>
</evidence>
<feature type="transmembrane region" description="Helical" evidence="9">
    <location>
        <begin position="33"/>
        <end position="54"/>
    </location>
</feature>
<keyword evidence="6 9" id="KW-1133">Transmembrane helix</keyword>
<dbReference type="PANTHER" id="PTHR33989:SF4">
    <property type="entry name" value="PTS SYSTEM N,N'-DIACETYLCHITOBIOSE-SPECIFIC EIIC COMPONENT"/>
    <property type="match status" value="1"/>
</dbReference>
<feature type="transmembrane region" description="Helical" evidence="9">
    <location>
        <begin position="130"/>
        <end position="148"/>
    </location>
</feature>
<accession>A0A2P5GH80</accession>
<evidence type="ECO:0000313" key="14">
    <source>
        <dbReference type="Proteomes" id="UP000247005"/>
    </source>
</evidence>
<feature type="transmembrane region" description="Helical" evidence="9">
    <location>
        <begin position="168"/>
        <end position="192"/>
    </location>
</feature>
<dbReference type="PANTHER" id="PTHR33989">
    <property type="match status" value="1"/>
</dbReference>
<dbReference type="InterPro" id="IPR004501">
    <property type="entry name" value="PTS_EIIC_3"/>
</dbReference>
<dbReference type="Pfam" id="PF02378">
    <property type="entry name" value="PTS_EIIC"/>
    <property type="match status" value="1"/>
</dbReference>
<name>A0A2P5GH80_9ENTR</name>
<evidence type="ECO:0000313" key="13">
    <source>
        <dbReference type="Proteomes" id="UP000237073"/>
    </source>
</evidence>
<feature type="transmembrane region" description="Helical" evidence="9">
    <location>
        <begin position="248"/>
        <end position="267"/>
    </location>
</feature>
<dbReference type="PIRSF" id="PIRSF006351">
    <property type="entry name" value="PTS_EIIC-Cellobiose"/>
    <property type="match status" value="1"/>
</dbReference>
<organism evidence="12 14">
    <name type="scientific">Superficieibacter electus</name>
    <dbReference type="NCBI Taxonomy" id="2022662"/>
    <lineage>
        <taxon>Bacteria</taxon>
        <taxon>Pseudomonadati</taxon>
        <taxon>Pseudomonadota</taxon>
        <taxon>Gammaproteobacteria</taxon>
        <taxon>Enterobacterales</taxon>
        <taxon>Enterobacteriaceae</taxon>
        <taxon>Superficieibacter</taxon>
    </lineage>
</organism>
<comment type="caution">
    <text evidence="12">The sequence shown here is derived from an EMBL/GenBank/DDBJ whole genome shotgun (WGS) entry which is preliminary data.</text>
</comment>
<feature type="transmembrane region" description="Helical" evidence="9">
    <location>
        <begin position="408"/>
        <end position="436"/>
    </location>
</feature>
<feature type="transmembrane region" description="Helical" evidence="9">
    <location>
        <begin position="371"/>
        <end position="396"/>
    </location>
</feature>
<evidence type="ECO:0000256" key="6">
    <source>
        <dbReference type="ARBA" id="ARBA00022989"/>
    </source>
</evidence>
<reference evidence="13 14" key="1">
    <citation type="submission" date="2018-01" db="EMBL/GenBank/DDBJ databases">
        <title>Superficieibacter electus gen. nov., sp. nov., an extended-spectrum beta-lactamase possessing member of the Enterobacteriaceae family, isolated from intensive care unit surfaces.</title>
        <authorList>
            <person name="Potter R.F."/>
            <person name="D'Souza A.W."/>
        </authorList>
    </citation>
    <scope>NUCLEOTIDE SEQUENCE [LARGE SCALE GENOMIC DNA]</scope>
    <source>
        <strain evidence="12 14">BP-1</strain>
        <strain evidence="11 13">BP-2</strain>
    </source>
</reference>
<keyword evidence="2 8" id="KW-0813">Transport</keyword>
<keyword evidence="13" id="KW-1185">Reference proteome</keyword>
<dbReference type="PROSITE" id="PS51105">
    <property type="entry name" value="PTS_EIIC_TYPE_3"/>
    <property type="match status" value="1"/>
</dbReference>
<evidence type="ECO:0000256" key="4">
    <source>
        <dbReference type="ARBA" id="ARBA00022597"/>
    </source>
</evidence>
<dbReference type="InterPro" id="IPR003352">
    <property type="entry name" value="PTS_EIIC"/>
</dbReference>
<evidence type="ECO:0000256" key="1">
    <source>
        <dbReference type="ARBA" id="ARBA00004651"/>
    </source>
</evidence>
<dbReference type="GO" id="GO:0009401">
    <property type="term" value="P:phosphoenolpyruvate-dependent sugar phosphotransferase system"/>
    <property type="evidence" value="ECO:0007669"/>
    <property type="project" value="InterPro"/>
</dbReference>
<evidence type="ECO:0000256" key="5">
    <source>
        <dbReference type="ARBA" id="ARBA00022692"/>
    </source>
</evidence>
<dbReference type="NCBIfam" id="TIGR00410">
    <property type="entry name" value="lacE"/>
    <property type="match status" value="1"/>
</dbReference>
<dbReference type="GO" id="GO:0005886">
    <property type="term" value="C:plasma membrane"/>
    <property type="evidence" value="ECO:0007669"/>
    <property type="project" value="UniProtKB-SubCell"/>
</dbReference>
<evidence type="ECO:0000259" key="10">
    <source>
        <dbReference type="PROSITE" id="PS51105"/>
    </source>
</evidence>
<proteinExistence type="predicted"/>
<dbReference type="Proteomes" id="UP000237073">
    <property type="component" value="Unassembled WGS sequence"/>
</dbReference>
<keyword evidence="3 8" id="KW-1003">Cell membrane</keyword>